<keyword evidence="4" id="KW-1185">Reference proteome</keyword>
<dbReference type="InterPro" id="IPR016181">
    <property type="entry name" value="Acyl_CoA_acyltransferase"/>
</dbReference>
<dbReference type="SUPFAM" id="SSF55729">
    <property type="entry name" value="Acyl-CoA N-acyltransferases (Nat)"/>
    <property type="match status" value="1"/>
</dbReference>
<dbReference type="Gene3D" id="3.40.630.60">
    <property type="match status" value="1"/>
</dbReference>
<comment type="similarity">
    <text evidence="1">Belongs to the ODC antizyme family.</text>
</comment>
<dbReference type="EMBL" id="GL983122">
    <property type="protein sequence ID" value="EGR34431.1"/>
    <property type="molecule type" value="Genomic_DNA"/>
</dbReference>
<accession>G0QK29</accession>
<dbReference type="Proteomes" id="UP000008983">
    <property type="component" value="Unassembled WGS sequence"/>
</dbReference>
<dbReference type="GO" id="GO:0008073">
    <property type="term" value="F:ornithine decarboxylase inhibitor activity"/>
    <property type="evidence" value="ECO:0007669"/>
    <property type="project" value="InterPro"/>
</dbReference>
<protein>
    <recommendedName>
        <fullName evidence="5">Ornithine decarboxylase antizyme</fullName>
    </recommendedName>
</protein>
<name>G0QK29_ICHMU</name>
<dbReference type="Pfam" id="PF02100">
    <property type="entry name" value="ODC_AZ"/>
    <property type="match status" value="1"/>
</dbReference>
<sequence length="209" mass="24569">MSQLINNFQQNNKNIEKNQDDNNLQNQERKNCQMYIDNNRQNQERKYCQMKGSFMITIGRDLQTIKSEPQVVEQQIEDEVLLTLLKLDEKNIIIYDIASVINWGDFSKEKPLQTFKCLYDTDNKNFYVELSEKSPMEHLTKSTFLKILDIAEQMGAQNVLTCLNNKISDINTRIQILMFVGFRKIIGEELKSISKTRTHTILCYDLQNE</sequence>
<dbReference type="AlphaFoldDB" id="G0QK29"/>
<evidence type="ECO:0000313" key="4">
    <source>
        <dbReference type="Proteomes" id="UP000008983"/>
    </source>
</evidence>
<reference evidence="3 4" key="1">
    <citation type="submission" date="2011-07" db="EMBL/GenBank/DDBJ databases">
        <authorList>
            <person name="Coyne R."/>
            <person name="Brami D."/>
            <person name="Johnson J."/>
            <person name="Hostetler J."/>
            <person name="Hannick L."/>
            <person name="Clark T."/>
            <person name="Cassidy-Hanley D."/>
            <person name="Inman J."/>
        </authorList>
    </citation>
    <scope>NUCLEOTIDE SEQUENCE [LARGE SCALE GENOMIC DNA]</scope>
    <source>
        <strain evidence="3 4">G5</strain>
    </source>
</reference>
<evidence type="ECO:0000256" key="1">
    <source>
        <dbReference type="ARBA" id="ARBA00008796"/>
    </source>
</evidence>
<dbReference type="RefSeq" id="XP_004039735.1">
    <property type="nucleotide sequence ID" value="XM_004039687.1"/>
</dbReference>
<evidence type="ECO:0008006" key="5">
    <source>
        <dbReference type="Google" id="ProtNLM"/>
    </source>
</evidence>
<keyword evidence="2" id="KW-0688">Ribosomal frameshifting</keyword>
<dbReference type="InParanoid" id="G0QK29"/>
<dbReference type="OMA" id="AERVYVC"/>
<proteinExistence type="inferred from homology"/>
<dbReference type="GeneID" id="14910622"/>
<organism evidence="3 4">
    <name type="scientific">Ichthyophthirius multifiliis</name>
    <name type="common">White spot disease agent</name>
    <name type="synonym">Ich</name>
    <dbReference type="NCBI Taxonomy" id="5932"/>
    <lineage>
        <taxon>Eukaryota</taxon>
        <taxon>Sar</taxon>
        <taxon>Alveolata</taxon>
        <taxon>Ciliophora</taxon>
        <taxon>Intramacronucleata</taxon>
        <taxon>Oligohymenophorea</taxon>
        <taxon>Hymenostomatida</taxon>
        <taxon>Ophryoglenina</taxon>
        <taxon>Ichthyophthirius</taxon>
    </lineage>
</organism>
<gene>
    <name evidence="3" type="ORF">IMG5_012080</name>
</gene>
<evidence type="ECO:0000313" key="3">
    <source>
        <dbReference type="EMBL" id="EGR34431.1"/>
    </source>
</evidence>
<dbReference type="OrthoDB" id="10426774at2759"/>
<dbReference type="InterPro" id="IPR038581">
    <property type="entry name" value="ODC_AZ_sf"/>
</dbReference>
<dbReference type="GO" id="GO:0075523">
    <property type="term" value="P:viral translational frameshifting"/>
    <property type="evidence" value="ECO:0007669"/>
    <property type="project" value="UniProtKB-KW"/>
</dbReference>
<dbReference type="eggNOG" id="ENOG502R2MK">
    <property type="taxonomic scope" value="Eukaryota"/>
</dbReference>
<evidence type="ECO:0000256" key="2">
    <source>
        <dbReference type="ARBA" id="ARBA00022758"/>
    </source>
</evidence>
<dbReference type="InterPro" id="IPR002993">
    <property type="entry name" value="ODC_AZ"/>
</dbReference>